<dbReference type="PANTHER" id="PTHR32448">
    <property type="entry name" value="OS08G0158400 PROTEIN"/>
    <property type="match status" value="1"/>
</dbReference>
<dbReference type="InterPro" id="IPR016166">
    <property type="entry name" value="FAD-bd_PCMH"/>
</dbReference>
<comment type="caution">
    <text evidence="9">The sequence shown here is derived from an EMBL/GenBank/DDBJ whole genome shotgun (WGS) entry which is preliminary data.</text>
</comment>
<dbReference type="InterPro" id="IPR016167">
    <property type="entry name" value="FAD-bd_PCMH_sub1"/>
</dbReference>
<dbReference type="Gene3D" id="3.30.43.10">
    <property type="entry name" value="Uridine Diphospho-n-acetylenolpyruvylglucosamine Reductase, domain 2"/>
    <property type="match status" value="1"/>
</dbReference>
<keyword evidence="10" id="KW-1185">Reference proteome</keyword>
<dbReference type="InterPro" id="IPR016169">
    <property type="entry name" value="FAD-bd_PCMH_sub2"/>
</dbReference>
<organism evidence="9 10">
    <name type="scientific">Ficus carica</name>
    <name type="common">Common fig</name>
    <dbReference type="NCBI Taxonomy" id="3494"/>
    <lineage>
        <taxon>Eukaryota</taxon>
        <taxon>Viridiplantae</taxon>
        <taxon>Streptophyta</taxon>
        <taxon>Embryophyta</taxon>
        <taxon>Tracheophyta</taxon>
        <taxon>Spermatophyta</taxon>
        <taxon>Magnoliopsida</taxon>
        <taxon>eudicotyledons</taxon>
        <taxon>Gunneridae</taxon>
        <taxon>Pentapetalae</taxon>
        <taxon>rosids</taxon>
        <taxon>fabids</taxon>
        <taxon>Rosales</taxon>
        <taxon>Moraceae</taxon>
        <taxon>Ficeae</taxon>
        <taxon>Ficus</taxon>
    </lineage>
</organism>
<comment type="similarity">
    <text evidence="2">Belongs to the oxygen-dependent FAD-linked oxidoreductase family.</text>
</comment>
<evidence type="ECO:0000259" key="8">
    <source>
        <dbReference type="PROSITE" id="PS51387"/>
    </source>
</evidence>
<dbReference type="InterPro" id="IPR006094">
    <property type="entry name" value="Oxid_FAD_bind_N"/>
</dbReference>
<dbReference type="GO" id="GO:1901696">
    <property type="term" value="P:cannabinoid biosynthetic process"/>
    <property type="evidence" value="ECO:0007669"/>
    <property type="project" value="UniProtKB-ARBA"/>
</dbReference>
<dbReference type="AlphaFoldDB" id="A0AA88E4J1"/>
<evidence type="ECO:0000256" key="7">
    <source>
        <dbReference type="ARBA" id="ARBA00023180"/>
    </source>
</evidence>
<dbReference type="Gene3D" id="3.30.465.10">
    <property type="match status" value="1"/>
</dbReference>
<accession>A0AA88E4J1</accession>
<evidence type="ECO:0000313" key="10">
    <source>
        <dbReference type="Proteomes" id="UP001187192"/>
    </source>
</evidence>
<evidence type="ECO:0000256" key="2">
    <source>
        <dbReference type="ARBA" id="ARBA00005466"/>
    </source>
</evidence>
<keyword evidence="3" id="KW-0285">Flavoprotein</keyword>
<dbReference type="GO" id="GO:0071949">
    <property type="term" value="F:FAD binding"/>
    <property type="evidence" value="ECO:0007669"/>
    <property type="project" value="InterPro"/>
</dbReference>
<gene>
    <name evidence="9" type="ORF">TIFTF001_036566</name>
</gene>
<dbReference type="SUPFAM" id="SSF56176">
    <property type="entry name" value="FAD-binding/transporter-associated domain-like"/>
    <property type="match status" value="1"/>
</dbReference>
<evidence type="ECO:0000313" key="9">
    <source>
        <dbReference type="EMBL" id="GMN67511.1"/>
    </source>
</evidence>
<sequence>MATLTTNITSTSKPIFYSPNDFLHCMITSSNSTSTSKPIVFAPNDPSYYTTLNAAIQNPRFSSPSSPKPFAIVTPVHVSQVQAVVYCSKKHGMQIRIRSGGHDYEGLSYVSNNNIPFVVIDMINLRSISVDVESKSAWVQTGATLGELYYRIAERSENLGFPAGACHTVGVGGHFSGGGYGFLSRKHGLAADNIVDAVIIDAQGRILDRKSMGEDLFWAIRGGGAASFGIVIAWKLQLVDVPSTVTVFDVKRNFEHDTTKKLVYWWQSRADKVDEDLNIFLSFRTASSIDKEGNKKIVLEASFQATFHGGVEKLLQLMEKEFPDLGLQRQECTEMSWVESFVYHNEFRDGESLDVLLSRKPNFHIGSFKAKSDYVEEPIPEDALEGMLGMLYEEAVGRGWIALYPSGGKLNEISESSIPFPHRAGNLYNVRYYVDWDEEAGNITASKIHMSWIRKLYDYMTPHVSKNPRATYFNFRDLDIGMDNIEGDTTSTYYNTAQASIWGTKYFKNNFYKLVHVKTRVDPTNFFTNEQSIPHIVSH</sequence>
<feature type="domain" description="FAD-binding PCMH-type" evidence="8">
    <location>
        <begin position="65"/>
        <end position="241"/>
    </location>
</feature>
<evidence type="ECO:0000256" key="1">
    <source>
        <dbReference type="ARBA" id="ARBA00001974"/>
    </source>
</evidence>
<dbReference type="InterPro" id="IPR036318">
    <property type="entry name" value="FAD-bd_PCMH-like_sf"/>
</dbReference>
<keyword evidence="6" id="KW-1015">Disulfide bond</keyword>
<reference evidence="9" key="1">
    <citation type="submission" date="2023-07" db="EMBL/GenBank/DDBJ databases">
        <title>draft genome sequence of fig (Ficus carica).</title>
        <authorList>
            <person name="Takahashi T."/>
            <person name="Nishimura K."/>
        </authorList>
    </citation>
    <scope>NUCLEOTIDE SEQUENCE</scope>
</reference>
<dbReference type="PROSITE" id="PS51387">
    <property type="entry name" value="FAD_PCMH"/>
    <property type="match status" value="1"/>
</dbReference>
<evidence type="ECO:0000256" key="4">
    <source>
        <dbReference type="ARBA" id="ARBA00022729"/>
    </source>
</evidence>
<name>A0AA88E4J1_FICCA</name>
<keyword evidence="5" id="KW-0274">FAD</keyword>
<proteinExistence type="inferred from homology"/>
<dbReference type="FunFam" id="3.30.43.10:FF:000004">
    <property type="entry name" value="Berberine bridge enzyme-like 15"/>
    <property type="match status" value="1"/>
</dbReference>
<dbReference type="EMBL" id="BTGU01000463">
    <property type="protein sequence ID" value="GMN67511.1"/>
    <property type="molecule type" value="Genomic_DNA"/>
</dbReference>
<evidence type="ECO:0000256" key="5">
    <source>
        <dbReference type="ARBA" id="ARBA00022827"/>
    </source>
</evidence>
<dbReference type="GO" id="GO:0016491">
    <property type="term" value="F:oxidoreductase activity"/>
    <property type="evidence" value="ECO:0007669"/>
    <property type="project" value="InterPro"/>
</dbReference>
<evidence type="ECO:0000256" key="6">
    <source>
        <dbReference type="ARBA" id="ARBA00023157"/>
    </source>
</evidence>
<evidence type="ECO:0000256" key="3">
    <source>
        <dbReference type="ARBA" id="ARBA00022630"/>
    </source>
</evidence>
<dbReference type="Proteomes" id="UP001187192">
    <property type="component" value="Unassembled WGS sequence"/>
</dbReference>
<keyword evidence="4" id="KW-0732">Signal</keyword>
<dbReference type="Pfam" id="PF08031">
    <property type="entry name" value="BBE"/>
    <property type="match status" value="1"/>
</dbReference>
<keyword evidence="7" id="KW-0325">Glycoprotein</keyword>
<protein>
    <recommendedName>
        <fullName evidence="8">FAD-binding PCMH-type domain-containing protein</fullName>
    </recommendedName>
</protein>
<dbReference type="Gene3D" id="3.40.462.20">
    <property type="match status" value="1"/>
</dbReference>
<dbReference type="InterPro" id="IPR012951">
    <property type="entry name" value="BBE"/>
</dbReference>
<dbReference type="Gramene" id="FCD_00038023-RA">
    <property type="protein sequence ID" value="FCD_00038023-RA:cds"/>
    <property type="gene ID" value="FCD_00038023"/>
</dbReference>
<dbReference type="Pfam" id="PF01565">
    <property type="entry name" value="FAD_binding_4"/>
    <property type="match status" value="1"/>
</dbReference>
<comment type="cofactor">
    <cofactor evidence="1">
        <name>FAD</name>
        <dbReference type="ChEBI" id="CHEBI:57692"/>
    </cofactor>
</comment>